<sequence length="68" mass="7722">MKKVKKPFFAQFLENQIADEKLTNTKGGASAAAASDKKKKIKIEQTMKYPSDADEDFTMKYPSDSDEW</sequence>
<protein>
    <recommendedName>
        <fullName evidence="4">Serine endopeptidase inhibitors</fullName>
    </recommendedName>
</protein>
<proteinExistence type="predicted"/>
<dbReference type="NCBIfam" id="NF033738">
    <property type="entry name" value="microvirid_RiPP"/>
    <property type="match status" value="1"/>
</dbReference>
<gene>
    <name evidence="2" type="ORF">M23134_04990</name>
</gene>
<dbReference type="RefSeq" id="WP_002703879.1">
    <property type="nucleotide sequence ID" value="NZ_AAWS01000058.1"/>
</dbReference>
<evidence type="ECO:0000313" key="3">
    <source>
        <dbReference type="Proteomes" id="UP000004095"/>
    </source>
</evidence>
<keyword evidence="3" id="KW-1185">Reference proteome</keyword>
<dbReference type="EMBL" id="AAWS01000058">
    <property type="protein sequence ID" value="EAY24951.1"/>
    <property type="molecule type" value="Genomic_DNA"/>
</dbReference>
<comment type="caution">
    <text evidence="2">The sequence shown here is derived from an EMBL/GenBank/DDBJ whole genome shotgun (WGS) entry which is preliminary data.</text>
</comment>
<evidence type="ECO:0008006" key="4">
    <source>
        <dbReference type="Google" id="ProtNLM"/>
    </source>
</evidence>
<accession>A1ZXI3</accession>
<feature type="region of interest" description="Disordered" evidence="1">
    <location>
        <begin position="24"/>
        <end position="47"/>
    </location>
</feature>
<dbReference type="Pfam" id="PF12559">
    <property type="entry name" value="Inhibitor_I10"/>
    <property type="match status" value="1"/>
</dbReference>
<evidence type="ECO:0000313" key="2">
    <source>
        <dbReference type="EMBL" id="EAY24951.1"/>
    </source>
</evidence>
<organism evidence="2 3">
    <name type="scientific">Microscilla marina ATCC 23134</name>
    <dbReference type="NCBI Taxonomy" id="313606"/>
    <lineage>
        <taxon>Bacteria</taxon>
        <taxon>Pseudomonadati</taxon>
        <taxon>Bacteroidota</taxon>
        <taxon>Cytophagia</taxon>
        <taxon>Cytophagales</taxon>
        <taxon>Microscillaceae</taxon>
        <taxon>Microscilla</taxon>
    </lineage>
</organism>
<dbReference type="Proteomes" id="UP000004095">
    <property type="component" value="Unassembled WGS sequence"/>
</dbReference>
<dbReference type="AlphaFoldDB" id="A1ZXI3"/>
<dbReference type="InterPro" id="IPR022217">
    <property type="entry name" value="Prot_inh_I10_marinostatin"/>
</dbReference>
<evidence type="ECO:0000256" key="1">
    <source>
        <dbReference type="SAM" id="MobiDB-lite"/>
    </source>
</evidence>
<name>A1ZXI3_MICM2</name>
<reference evidence="2 3" key="1">
    <citation type="submission" date="2007-01" db="EMBL/GenBank/DDBJ databases">
        <authorList>
            <person name="Haygood M."/>
            <person name="Podell S."/>
            <person name="Anderson C."/>
            <person name="Hopkinson B."/>
            <person name="Roe K."/>
            <person name="Barbeau K."/>
            <person name="Gaasterland T."/>
            <person name="Ferriera S."/>
            <person name="Johnson J."/>
            <person name="Kravitz S."/>
            <person name="Beeson K."/>
            <person name="Sutton G."/>
            <person name="Rogers Y.-H."/>
            <person name="Friedman R."/>
            <person name="Frazier M."/>
            <person name="Venter J.C."/>
        </authorList>
    </citation>
    <scope>NUCLEOTIDE SEQUENCE [LARGE SCALE GENOMIC DNA]</scope>
    <source>
        <strain evidence="2 3">ATCC 23134</strain>
    </source>
</reference>